<protein>
    <submittedName>
        <fullName evidence="4">NACHT, LRR and PYD domains-containing protein 3</fullName>
    </submittedName>
</protein>
<evidence type="ECO:0000256" key="1">
    <source>
        <dbReference type="ARBA" id="ARBA00004496"/>
    </source>
</evidence>
<dbReference type="InterPro" id="IPR050637">
    <property type="entry name" value="NLRP_innate_immun_reg"/>
</dbReference>
<comment type="caution">
    <text evidence="4">The sequence shown here is derived from an EMBL/GenBank/DDBJ whole genome shotgun (WGS) entry which is preliminary data.</text>
</comment>
<proteinExistence type="predicted"/>
<keyword evidence="5" id="KW-1185">Reference proteome</keyword>
<name>A0AAD5SV57_9FUNG</name>
<dbReference type="GO" id="GO:0005737">
    <property type="term" value="C:cytoplasm"/>
    <property type="evidence" value="ECO:0007669"/>
    <property type="project" value="UniProtKB-SubCell"/>
</dbReference>
<comment type="subcellular location">
    <subcellularLocation>
        <location evidence="1">Cytoplasm</location>
    </subcellularLocation>
</comment>
<dbReference type="Proteomes" id="UP001211907">
    <property type="component" value="Unassembled WGS sequence"/>
</dbReference>
<dbReference type="AlphaFoldDB" id="A0AAD5SV57"/>
<dbReference type="EMBL" id="JADGJH010002155">
    <property type="protein sequence ID" value="KAJ3102589.1"/>
    <property type="molecule type" value="Genomic_DNA"/>
</dbReference>
<evidence type="ECO:0000256" key="3">
    <source>
        <dbReference type="ARBA" id="ARBA00022737"/>
    </source>
</evidence>
<evidence type="ECO:0000313" key="4">
    <source>
        <dbReference type="EMBL" id="KAJ3102589.1"/>
    </source>
</evidence>
<dbReference type="InterPro" id="IPR032675">
    <property type="entry name" value="LRR_dom_sf"/>
</dbReference>
<organism evidence="4 5">
    <name type="scientific">Physocladia obscura</name>
    <dbReference type="NCBI Taxonomy" id="109957"/>
    <lineage>
        <taxon>Eukaryota</taxon>
        <taxon>Fungi</taxon>
        <taxon>Fungi incertae sedis</taxon>
        <taxon>Chytridiomycota</taxon>
        <taxon>Chytridiomycota incertae sedis</taxon>
        <taxon>Chytridiomycetes</taxon>
        <taxon>Chytridiales</taxon>
        <taxon>Chytriomycetaceae</taxon>
        <taxon>Physocladia</taxon>
    </lineage>
</organism>
<evidence type="ECO:0000256" key="2">
    <source>
        <dbReference type="ARBA" id="ARBA00022490"/>
    </source>
</evidence>
<keyword evidence="2" id="KW-0963">Cytoplasm</keyword>
<dbReference type="SMART" id="SM00368">
    <property type="entry name" value="LRR_RI"/>
    <property type="match status" value="5"/>
</dbReference>
<keyword evidence="3" id="KW-0677">Repeat</keyword>
<dbReference type="Gene3D" id="3.80.10.10">
    <property type="entry name" value="Ribonuclease Inhibitor"/>
    <property type="match status" value="2"/>
</dbReference>
<dbReference type="PANTHER" id="PTHR45690:SF19">
    <property type="entry name" value="NACHT, LRR AND PYD DOMAINS-CONTAINING PROTEIN 3"/>
    <property type="match status" value="1"/>
</dbReference>
<dbReference type="SUPFAM" id="SSF52047">
    <property type="entry name" value="RNI-like"/>
    <property type="match status" value="1"/>
</dbReference>
<evidence type="ECO:0000313" key="5">
    <source>
        <dbReference type="Proteomes" id="UP001211907"/>
    </source>
</evidence>
<dbReference type="PANTHER" id="PTHR45690">
    <property type="entry name" value="NACHT, LRR AND PYD DOMAINS-CONTAINING PROTEIN 12"/>
    <property type="match status" value="1"/>
</dbReference>
<reference evidence="4" key="1">
    <citation type="submission" date="2020-05" db="EMBL/GenBank/DDBJ databases">
        <title>Phylogenomic resolution of chytrid fungi.</title>
        <authorList>
            <person name="Stajich J.E."/>
            <person name="Amses K."/>
            <person name="Simmons R."/>
            <person name="Seto K."/>
            <person name="Myers J."/>
            <person name="Bonds A."/>
            <person name="Quandt C.A."/>
            <person name="Barry K."/>
            <person name="Liu P."/>
            <person name="Grigoriev I."/>
            <person name="Longcore J.E."/>
            <person name="James T.Y."/>
        </authorList>
    </citation>
    <scope>NUCLEOTIDE SEQUENCE</scope>
    <source>
        <strain evidence="4">JEL0513</strain>
    </source>
</reference>
<accession>A0AAD5SV57</accession>
<sequence>MVEIASGLARFSNIRILDLTDNRIDLNNGCNELKKFLGGTKSLEKLILRGNKIKELGVKDIAEGLSNNSSLIFLDLYDSDFGSNGASLLAGALKINQSLTGLNLEKTLIHISGVWAIYMTLRYKKGFQFEFDDHFASVFPHSSEFADLDFASILDVDVSFKLSNDQEDIQLFMKLLESFEFVETLNLRENVFNSYENSDTIEFLGKLLAESKSVRIVDIAKCNIEAAVLQNLIPHLSKAASLEELCLNNNSFGDLGAEFLIELSKSAPIKLNRIDILGTDISESCLDRLVKAWSNKATINYQENENYSPIWKNIASRASRKMEKLAYSLTKPNDEKPDDLGRAETLQEIDEYQVSETSENFEDFGAFESLI</sequence>
<gene>
    <name evidence="4" type="primary">NLRP3</name>
    <name evidence="4" type="ORF">HK100_004343</name>
</gene>